<evidence type="ECO:0000256" key="1">
    <source>
        <dbReference type="ARBA" id="ARBA00004141"/>
    </source>
</evidence>
<keyword evidence="5" id="KW-1133">Transmembrane helix</keyword>
<dbReference type="PANTHER" id="PTHR24322">
    <property type="entry name" value="PKSB"/>
    <property type="match status" value="1"/>
</dbReference>
<organism evidence="13 14">
    <name type="scientific">Paramuricea clavata</name>
    <name type="common">Red gorgonian</name>
    <name type="synonym">Violescent sea-whip</name>
    <dbReference type="NCBI Taxonomy" id="317549"/>
    <lineage>
        <taxon>Eukaryota</taxon>
        <taxon>Metazoa</taxon>
        <taxon>Cnidaria</taxon>
        <taxon>Anthozoa</taxon>
        <taxon>Octocorallia</taxon>
        <taxon>Malacalcyonacea</taxon>
        <taxon>Plexauridae</taxon>
        <taxon>Paramuricea</taxon>
    </lineage>
</organism>
<evidence type="ECO:0000256" key="12">
    <source>
        <dbReference type="RuleBase" id="RU000363"/>
    </source>
</evidence>
<comment type="subcellular location">
    <subcellularLocation>
        <location evidence="1">Membrane</location>
        <topology evidence="1">Multi-pass membrane protein</topology>
    </subcellularLocation>
</comment>
<evidence type="ECO:0000256" key="4">
    <source>
        <dbReference type="ARBA" id="ARBA00022857"/>
    </source>
</evidence>
<dbReference type="OrthoDB" id="10253736at2759"/>
<keyword evidence="7" id="KW-0443">Lipid metabolism</keyword>
<feature type="non-terminal residue" evidence="13">
    <location>
        <position position="245"/>
    </location>
</feature>
<comment type="caution">
    <text evidence="13">The sequence shown here is derived from an EMBL/GenBank/DDBJ whole genome shotgun (WGS) entry which is preliminary data.</text>
</comment>
<evidence type="ECO:0000256" key="8">
    <source>
        <dbReference type="ARBA" id="ARBA00023136"/>
    </source>
</evidence>
<keyword evidence="8" id="KW-0472">Membrane</keyword>
<evidence type="ECO:0000256" key="7">
    <source>
        <dbReference type="ARBA" id="ARBA00023098"/>
    </source>
</evidence>
<dbReference type="SUPFAM" id="SSF51735">
    <property type="entry name" value="NAD(P)-binding Rossmann-fold domains"/>
    <property type="match status" value="1"/>
</dbReference>
<proteinExistence type="inferred from homology"/>
<evidence type="ECO:0000256" key="6">
    <source>
        <dbReference type="ARBA" id="ARBA00023002"/>
    </source>
</evidence>
<keyword evidence="4" id="KW-0521">NADP</keyword>
<dbReference type="PRINTS" id="PR00081">
    <property type="entry name" value="GDHRDH"/>
</dbReference>
<gene>
    <name evidence="13" type="ORF">PACLA_8A089471</name>
</gene>
<dbReference type="InterPro" id="IPR036291">
    <property type="entry name" value="NAD(P)-bd_dom_sf"/>
</dbReference>
<dbReference type="PRINTS" id="PR00080">
    <property type="entry name" value="SDRFAMILY"/>
</dbReference>
<name>A0A7D9EK43_PARCT</name>
<dbReference type="PANTHER" id="PTHR24322:SF752">
    <property type="entry name" value="ESTRADIOL 17-BETA-DEHYDROGENASE 11-LIKE"/>
    <property type="match status" value="1"/>
</dbReference>
<dbReference type="Gene3D" id="3.40.50.720">
    <property type="entry name" value="NAD(P)-binding Rossmann-like Domain"/>
    <property type="match status" value="1"/>
</dbReference>
<evidence type="ECO:0000313" key="13">
    <source>
        <dbReference type="EMBL" id="CAB4010276.1"/>
    </source>
</evidence>
<keyword evidence="14" id="KW-1185">Reference proteome</keyword>
<evidence type="ECO:0000256" key="3">
    <source>
        <dbReference type="ARBA" id="ARBA00022692"/>
    </source>
</evidence>
<accession>A0A7D9EK43</accession>
<dbReference type="GO" id="GO:0016020">
    <property type="term" value="C:membrane"/>
    <property type="evidence" value="ECO:0007669"/>
    <property type="project" value="UniProtKB-SubCell"/>
</dbReference>
<keyword evidence="3" id="KW-0812">Transmembrane</keyword>
<evidence type="ECO:0000256" key="2">
    <source>
        <dbReference type="ARBA" id="ARBA00006484"/>
    </source>
</evidence>
<comment type="similarity">
    <text evidence="2 12">Belongs to the short-chain dehydrogenases/reductases (SDR) family.</text>
</comment>
<keyword evidence="6" id="KW-0560">Oxidoreductase</keyword>
<dbReference type="GO" id="GO:0005811">
    <property type="term" value="C:lipid droplet"/>
    <property type="evidence" value="ECO:0007669"/>
    <property type="project" value="TreeGrafter"/>
</dbReference>
<protein>
    <recommendedName>
        <fullName evidence="10">Short-chain dehydrogenase/reductase 3</fullName>
    </recommendedName>
    <alternativeName>
        <fullName evidence="11">Retinal short-chain dehydrogenase/reductase 1</fullName>
    </alternativeName>
</protein>
<dbReference type="EMBL" id="CACRXK020006734">
    <property type="protein sequence ID" value="CAB4010276.1"/>
    <property type="molecule type" value="Genomic_DNA"/>
</dbReference>
<dbReference type="InterPro" id="IPR002347">
    <property type="entry name" value="SDR_fam"/>
</dbReference>
<reference evidence="13" key="1">
    <citation type="submission" date="2020-04" db="EMBL/GenBank/DDBJ databases">
        <authorList>
            <person name="Alioto T."/>
            <person name="Alioto T."/>
            <person name="Gomez Garrido J."/>
        </authorList>
    </citation>
    <scope>NUCLEOTIDE SEQUENCE</scope>
    <source>
        <strain evidence="13">A484AB</strain>
    </source>
</reference>
<evidence type="ECO:0000256" key="5">
    <source>
        <dbReference type="ARBA" id="ARBA00022989"/>
    </source>
</evidence>
<comment type="function">
    <text evidence="9">Catalyzes the reduction of all-trans-retinal to all-trans-retinol in the presence of NADPH.</text>
</comment>
<sequence>ACDRVASKLRKGGATVHAYKCDLTDKDDVYSVAKKVKEEVGHVTILINNAGILIARSFLNCSDKELAKQVEVNTIAHFWTTKAFLPHMEEMNYGHIVTVASIAGMSGAHNLVGYCTSKFGAVGFHTALETELMMMGKSGVKTTCLCPIMVDTPLIGNVTSRFPSMFPILKAEVVARELVDGMLRNKSVILVPKALRINVALQQFMPEKALKLLYQFYNVGFEEETAEVMFQRQEQAASLEEKKAE</sequence>
<evidence type="ECO:0000313" key="14">
    <source>
        <dbReference type="Proteomes" id="UP001152795"/>
    </source>
</evidence>
<dbReference type="FunFam" id="3.40.50.720:FF:000131">
    <property type="entry name" value="Short-chain dehydrogenase/reductase 3"/>
    <property type="match status" value="1"/>
</dbReference>
<dbReference type="Pfam" id="PF00106">
    <property type="entry name" value="adh_short"/>
    <property type="match status" value="1"/>
</dbReference>
<dbReference type="Proteomes" id="UP001152795">
    <property type="component" value="Unassembled WGS sequence"/>
</dbReference>
<dbReference type="AlphaFoldDB" id="A0A7D9EK43"/>
<dbReference type="GO" id="GO:0052650">
    <property type="term" value="F:all-trans-retinol dehydrogenase (NADP+) activity"/>
    <property type="evidence" value="ECO:0007669"/>
    <property type="project" value="UniProtKB-ARBA"/>
</dbReference>
<evidence type="ECO:0000256" key="9">
    <source>
        <dbReference type="ARBA" id="ARBA00059620"/>
    </source>
</evidence>
<evidence type="ECO:0000256" key="11">
    <source>
        <dbReference type="ARBA" id="ARBA00082544"/>
    </source>
</evidence>
<evidence type="ECO:0000256" key="10">
    <source>
        <dbReference type="ARBA" id="ARBA00068717"/>
    </source>
</evidence>
<dbReference type="CDD" id="cd05339">
    <property type="entry name" value="17beta-HSDXI-like_SDR_c"/>
    <property type="match status" value="1"/>
</dbReference>